<reference evidence="6 7" key="1">
    <citation type="journal article" date="2019" name="Int. J. Syst. Evol. Microbiol.">
        <title>The Global Catalogue of Microorganisms (GCM) 10K type strain sequencing project: providing services to taxonomists for standard genome sequencing and annotation.</title>
        <authorList>
            <consortium name="The Broad Institute Genomics Platform"/>
            <consortium name="The Broad Institute Genome Sequencing Center for Infectious Disease"/>
            <person name="Wu L."/>
            <person name="Ma J."/>
        </authorList>
    </citation>
    <scope>NUCLEOTIDE SEQUENCE [LARGE SCALE GENOMIC DNA]</scope>
    <source>
        <strain evidence="6 7">CGMCC 1.12237</strain>
    </source>
</reference>
<dbReference type="CDD" id="cd00995">
    <property type="entry name" value="PBP2_NikA_DppA_OppA_like"/>
    <property type="match status" value="1"/>
</dbReference>
<dbReference type="PANTHER" id="PTHR30290:SF9">
    <property type="entry name" value="OLIGOPEPTIDE-BINDING PROTEIN APPA"/>
    <property type="match status" value="1"/>
</dbReference>
<evidence type="ECO:0000313" key="6">
    <source>
        <dbReference type="EMBL" id="MFC5366534.1"/>
    </source>
</evidence>
<keyword evidence="2" id="KW-0813">Transport</keyword>
<dbReference type="SUPFAM" id="SSF53850">
    <property type="entry name" value="Periplasmic binding protein-like II"/>
    <property type="match status" value="1"/>
</dbReference>
<gene>
    <name evidence="6" type="ORF">ACFPJ5_06245</name>
</gene>
<evidence type="ECO:0000256" key="1">
    <source>
        <dbReference type="ARBA" id="ARBA00005695"/>
    </source>
</evidence>
<evidence type="ECO:0000259" key="5">
    <source>
        <dbReference type="Pfam" id="PF00496"/>
    </source>
</evidence>
<dbReference type="InterPro" id="IPR006311">
    <property type="entry name" value="TAT_signal"/>
</dbReference>
<dbReference type="Gene3D" id="3.40.190.10">
    <property type="entry name" value="Periplasmic binding protein-like II"/>
    <property type="match status" value="1"/>
</dbReference>
<dbReference type="PROSITE" id="PS51318">
    <property type="entry name" value="TAT"/>
    <property type="match status" value="1"/>
</dbReference>
<feature type="compositionally biased region" description="Low complexity" evidence="4">
    <location>
        <begin position="41"/>
        <end position="51"/>
    </location>
</feature>
<evidence type="ECO:0000256" key="3">
    <source>
        <dbReference type="ARBA" id="ARBA00022729"/>
    </source>
</evidence>
<organism evidence="6 7">
    <name type="scientific">Salinirubrum litoreum</name>
    <dbReference type="NCBI Taxonomy" id="1126234"/>
    <lineage>
        <taxon>Archaea</taxon>
        <taxon>Methanobacteriati</taxon>
        <taxon>Methanobacteriota</taxon>
        <taxon>Stenosarchaea group</taxon>
        <taxon>Halobacteria</taxon>
        <taxon>Halobacteriales</taxon>
        <taxon>Haloferacaceae</taxon>
        <taxon>Salinirubrum</taxon>
    </lineage>
</organism>
<sequence length="635" mass="68141">MPTPPHSRRRFLQTAGTVALASGLAGCFGDDDSPDTDDRTTPPATHGPGSSDTDEPDDESPGRDLRLVSTGYRTLDPVAASDPASVAVVSKLYEGLTTFPAGVPDPEPLLAEQIDVTDAGRTYQIALRDGVRFHEPVDRELTAEDVVYSFERLAASEHSAHRSLLLDDLGVVHERVGTSASDASGSADDTTAEAEATTATGVADGYVQGSLAVEAVGDRTVELELVEPCHAAASILAHPAFGVVPAGIVGDLSGHTGELSYETFATQSPVGTGPFRFDPDTPDDEFRVVARESYHGETPAVGGVRWTRVPDAETGYERAVAGDADAFRVPDAEYDPDDVTVVTIDDRGRKTGKYGPVDPVGEPLDYQQVCLLATGYVGLNPTRVPKPVRRALAYAVNPTAHATEVHRERAAPAVHLTPPALFPSGRDAAIDHGESYPFDVSESRMDDARKEMESAGYNPANTVSVTFTTDGGETAVRTANRLRDTVRGLPVDLSVETVTPAALRRRRRTGELDLYWANHEFTAPTAEQVLRLFAPGTDAGIVDWHAGGADADSAERAREAWTRFQRHQRDTETDRQVRAEAVRDVEEANWQDVVCLPVVHPLSEVVSYDYVDLSATGATGFARRTLADVRVGPRD</sequence>
<comment type="caution">
    <text evidence="6">The sequence shown here is derived from an EMBL/GenBank/DDBJ whole genome shotgun (WGS) entry which is preliminary data.</text>
</comment>
<dbReference type="PANTHER" id="PTHR30290">
    <property type="entry name" value="PERIPLASMIC BINDING COMPONENT OF ABC TRANSPORTER"/>
    <property type="match status" value="1"/>
</dbReference>
<evidence type="ECO:0000313" key="7">
    <source>
        <dbReference type="Proteomes" id="UP001596201"/>
    </source>
</evidence>
<dbReference type="Proteomes" id="UP001596201">
    <property type="component" value="Unassembled WGS sequence"/>
</dbReference>
<feature type="domain" description="Solute-binding protein family 5" evidence="5">
    <location>
        <begin position="106"/>
        <end position="538"/>
    </location>
</feature>
<evidence type="ECO:0000256" key="4">
    <source>
        <dbReference type="SAM" id="MobiDB-lite"/>
    </source>
</evidence>
<dbReference type="InterPro" id="IPR039424">
    <property type="entry name" value="SBP_5"/>
</dbReference>
<comment type="similarity">
    <text evidence="1">Belongs to the bacterial solute-binding protein 5 family.</text>
</comment>
<dbReference type="InterPro" id="IPR000914">
    <property type="entry name" value="SBP_5_dom"/>
</dbReference>
<proteinExistence type="inferred from homology"/>
<dbReference type="EMBL" id="JBHSKX010000001">
    <property type="protein sequence ID" value="MFC5366534.1"/>
    <property type="molecule type" value="Genomic_DNA"/>
</dbReference>
<accession>A0ABD5R980</accession>
<dbReference type="RefSeq" id="WP_227228123.1">
    <property type="nucleotide sequence ID" value="NZ_JAJCVJ010000001.1"/>
</dbReference>
<dbReference type="GO" id="GO:0042597">
    <property type="term" value="C:periplasmic space"/>
    <property type="evidence" value="ECO:0007669"/>
    <property type="project" value="UniProtKB-ARBA"/>
</dbReference>
<keyword evidence="7" id="KW-1185">Reference proteome</keyword>
<dbReference type="Gene3D" id="3.90.76.10">
    <property type="entry name" value="Dipeptide-binding Protein, Domain 1"/>
    <property type="match status" value="1"/>
</dbReference>
<evidence type="ECO:0000256" key="2">
    <source>
        <dbReference type="ARBA" id="ARBA00022448"/>
    </source>
</evidence>
<keyword evidence="3" id="KW-0732">Signal</keyword>
<feature type="region of interest" description="Disordered" evidence="4">
    <location>
        <begin position="24"/>
        <end position="64"/>
    </location>
</feature>
<dbReference type="AlphaFoldDB" id="A0ABD5R980"/>
<protein>
    <submittedName>
        <fullName evidence="6">ABC transporter substrate-binding protein</fullName>
    </submittedName>
</protein>
<dbReference type="Pfam" id="PF00496">
    <property type="entry name" value="SBP_bac_5"/>
    <property type="match status" value="1"/>
</dbReference>
<name>A0ABD5R980_9EURY</name>
<dbReference type="Gene3D" id="3.10.105.10">
    <property type="entry name" value="Dipeptide-binding Protein, Domain 3"/>
    <property type="match status" value="1"/>
</dbReference>